<evidence type="ECO:0000256" key="1">
    <source>
        <dbReference type="ARBA" id="ARBA00022801"/>
    </source>
</evidence>
<dbReference type="EMBL" id="QFQZ01000043">
    <property type="protein sequence ID" value="PZR33344.1"/>
    <property type="molecule type" value="Genomic_DNA"/>
</dbReference>
<dbReference type="GO" id="GO:0016787">
    <property type="term" value="F:hydrolase activity"/>
    <property type="evidence" value="ECO:0007669"/>
    <property type="project" value="UniProtKB-KW"/>
</dbReference>
<dbReference type="InterPro" id="IPR050300">
    <property type="entry name" value="GDXG_lipolytic_enzyme"/>
</dbReference>
<feature type="domain" description="BD-FAE-like" evidence="2">
    <location>
        <begin position="92"/>
        <end position="287"/>
    </location>
</feature>
<dbReference type="InterPro" id="IPR029058">
    <property type="entry name" value="AB_hydrolase_fold"/>
</dbReference>
<proteinExistence type="predicted"/>
<dbReference type="Proteomes" id="UP000249393">
    <property type="component" value="Unassembled WGS sequence"/>
</dbReference>
<gene>
    <name evidence="3" type="ORF">DI526_13825</name>
</gene>
<sequence>MRMTTQGHMAMSRRLVLGAGLAVVGAARAFAERKPLVPPPALGPLPASWLAAEVIPLWPGAPPNGPFKALPVPEGFPPGFFRNVAKPSMHVFRPAKSNGKAVLVAPGGAYSFVVGTHEGAAVAEALAARGYTVFVLIYRLPAEGWSGASDVPLQDAQRAMRLVRAQAARLGFDPGQVAALGFSAGGHLIASLATDHAEPLYPSSDPADALSARPSAVGLIYPVITLELPYTNPQTRLSLLGASPSAEAVARRSPQRHVSATTPPCFLAHALDDTAVPPENSLMMLDALRKAGVRAEAHLLEEGGHGFGLGSPNAPDGRWLDLFDLWLQRTLAG</sequence>
<dbReference type="InterPro" id="IPR049492">
    <property type="entry name" value="BD-FAE-like_dom"/>
</dbReference>
<dbReference type="SUPFAM" id="SSF53474">
    <property type="entry name" value="alpha/beta-Hydrolases"/>
    <property type="match status" value="1"/>
</dbReference>
<reference evidence="3 4" key="1">
    <citation type="submission" date="2017-08" db="EMBL/GenBank/DDBJ databases">
        <title>Infants hospitalized years apart are colonized by the same room-sourced microbial strains.</title>
        <authorList>
            <person name="Brooks B."/>
            <person name="Olm M.R."/>
            <person name="Firek B.A."/>
            <person name="Baker R."/>
            <person name="Thomas B.C."/>
            <person name="Morowitz M.J."/>
            <person name="Banfield J.F."/>
        </authorList>
    </citation>
    <scope>NUCLEOTIDE SEQUENCE [LARGE SCALE GENOMIC DNA]</scope>
    <source>
        <strain evidence="3">S2_003_000_R2_4</strain>
    </source>
</reference>
<comment type="caution">
    <text evidence="3">The sequence shown here is derived from an EMBL/GenBank/DDBJ whole genome shotgun (WGS) entry which is preliminary data.</text>
</comment>
<dbReference type="Pfam" id="PF20434">
    <property type="entry name" value="BD-FAE"/>
    <property type="match status" value="1"/>
</dbReference>
<dbReference type="PANTHER" id="PTHR48081">
    <property type="entry name" value="AB HYDROLASE SUPERFAMILY PROTEIN C4A8.06C"/>
    <property type="match status" value="1"/>
</dbReference>
<protein>
    <submittedName>
        <fullName evidence="3">Alpha/beta hydrolase</fullName>
    </submittedName>
</protein>
<keyword evidence="1 3" id="KW-0378">Hydrolase</keyword>
<evidence type="ECO:0000313" key="4">
    <source>
        <dbReference type="Proteomes" id="UP000249393"/>
    </source>
</evidence>
<dbReference type="Gene3D" id="3.40.50.1820">
    <property type="entry name" value="alpha/beta hydrolase"/>
    <property type="match status" value="1"/>
</dbReference>
<name>A0A2W5WYX7_9CAUL</name>
<accession>A0A2W5WYX7</accession>
<dbReference type="AlphaFoldDB" id="A0A2W5WYX7"/>
<dbReference type="RefSeq" id="WP_304279024.1">
    <property type="nucleotide sequence ID" value="NZ_QFQZ01000043.1"/>
</dbReference>
<organism evidence="3 4">
    <name type="scientific">Caulobacter segnis</name>
    <dbReference type="NCBI Taxonomy" id="88688"/>
    <lineage>
        <taxon>Bacteria</taxon>
        <taxon>Pseudomonadati</taxon>
        <taxon>Pseudomonadota</taxon>
        <taxon>Alphaproteobacteria</taxon>
        <taxon>Caulobacterales</taxon>
        <taxon>Caulobacteraceae</taxon>
        <taxon>Caulobacter</taxon>
    </lineage>
</organism>
<evidence type="ECO:0000313" key="3">
    <source>
        <dbReference type="EMBL" id="PZR33344.1"/>
    </source>
</evidence>
<evidence type="ECO:0000259" key="2">
    <source>
        <dbReference type="Pfam" id="PF20434"/>
    </source>
</evidence>
<dbReference type="PANTHER" id="PTHR48081:SF6">
    <property type="entry name" value="PEPTIDASE S9 PROLYL OLIGOPEPTIDASE CATALYTIC DOMAIN-CONTAINING PROTEIN"/>
    <property type="match status" value="1"/>
</dbReference>